<dbReference type="RefSeq" id="WP_081926767.1">
    <property type="nucleotide sequence ID" value="NZ_JQKC01000005.1"/>
</dbReference>
<dbReference type="AlphaFoldDB" id="A0A0L6JT13"/>
<dbReference type="PANTHER" id="PTHR45036">
    <property type="entry name" value="METHYLTRANSFERASE LIKE 7B"/>
    <property type="match status" value="1"/>
</dbReference>
<dbReference type="InterPro" id="IPR029063">
    <property type="entry name" value="SAM-dependent_MTases_sf"/>
</dbReference>
<accession>A0A0L6JT13</accession>
<evidence type="ECO:0000313" key="2">
    <source>
        <dbReference type="EMBL" id="KNY28958.1"/>
    </source>
</evidence>
<proteinExistence type="predicted"/>
<dbReference type="CDD" id="cd02440">
    <property type="entry name" value="AdoMet_MTases"/>
    <property type="match status" value="1"/>
</dbReference>
<dbReference type="EMBL" id="LGTC01000001">
    <property type="protein sequence ID" value="KNY28958.1"/>
    <property type="molecule type" value="Genomic_DNA"/>
</dbReference>
<keyword evidence="2" id="KW-0489">Methyltransferase</keyword>
<organism evidence="2 3">
    <name type="scientific">Pseudobacteroides cellulosolvens ATCC 35603 = DSM 2933</name>
    <dbReference type="NCBI Taxonomy" id="398512"/>
    <lineage>
        <taxon>Bacteria</taxon>
        <taxon>Bacillati</taxon>
        <taxon>Bacillota</taxon>
        <taxon>Clostridia</taxon>
        <taxon>Eubacteriales</taxon>
        <taxon>Oscillospiraceae</taxon>
        <taxon>Pseudobacteroides</taxon>
    </lineage>
</organism>
<dbReference type="Gene3D" id="3.40.50.150">
    <property type="entry name" value="Vaccinia Virus protein VP39"/>
    <property type="match status" value="1"/>
</dbReference>
<name>A0A0L6JT13_9FIRM</name>
<dbReference type="GO" id="GO:0032259">
    <property type="term" value="P:methylation"/>
    <property type="evidence" value="ECO:0007669"/>
    <property type="project" value="UniProtKB-KW"/>
</dbReference>
<dbReference type="Pfam" id="PF08241">
    <property type="entry name" value="Methyltransf_11"/>
    <property type="match status" value="1"/>
</dbReference>
<dbReference type="Proteomes" id="UP000036923">
    <property type="component" value="Unassembled WGS sequence"/>
</dbReference>
<feature type="domain" description="Methyltransferase type 11" evidence="1">
    <location>
        <begin position="48"/>
        <end position="137"/>
    </location>
</feature>
<keyword evidence="3" id="KW-1185">Reference proteome</keyword>
<dbReference type="PANTHER" id="PTHR45036:SF1">
    <property type="entry name" value="METHYLTRANSFERASE LIKE 7A"/>
    <property type="match status" value="1"/>
</dbReference>
<dbReference type="eggNOG" id="COG2226">
    <property type="taxonomic scope" value="Bacteria"/>
</dbReference>
<dbReference type="OrthoDB" id="323463at2"/>
<comment type="caution">
    <text evidence="2">The sequence shown here is derived from an EMBL/GenBank/DDBJ whole genome shotgun (WGS) entry which is preliminary data.</text>
</comment>
<keyword evidence="2" id="KW-0808">Transferase</keyword>
<sequence>MMRNSTNIIKYKRLAPIYDVLFSKLLGSARKKAFNLLQFTDGSKVLLMGVGTGEDFKYIPDRCTCVGIDISQPMLDKARKKTENKSVVLYNMNAEELEFPDGSFDYVVLNLILSVAENPQKVINEAIRVLKGDGQILVFDKFANKSKKISRIRLGVNKVTSFIGTDINRCFEDNICDVPLEIIKDESSFFRGTYRNILLVKKS</sequence>
<dbReference type="STRING" id="398512.Bccel_4232"/>
<dbReference type="InterPro" id="IPR013216">
    <property type="entry name" value="Methyltransf_11"/>
</dbReference>
<dbReference type="SUPFAM" id="SSF53335">
    <property type="entry name" value="S-adenosyl-L-methionine-dependent methyltransferases"/>
    <property type="match status" value="1"/>
</dbReference>
<gene>
    <name evidence="2" type="ORF">Bccel_4232</name>
</gene>
<dbReference type="GO" id="GO:0008757">
    <property type="term" value="F:S-adenosylmethionine-dependent methyltransferase activity"/>
    <property type="evidence" value="ECO:0007669"/>
    <property type="project" value="InterPro"/>
</dbReference>
<evidence type="ECO:0000259" key="1">
    <source>
        <dbReference type="Pfam" id="PF08241"/>
    </source>
</evidence>
<evidence type="ECO:0000313" key="3">
    <source>
        <dbReference type="Proteomes" id="UP000036923"/>
    </source>
</evidence>
<reference evidence="3" key="1">
    <citation type="submission" date="2015-07" db="EMBL/GenBank/DDBJ databases">
        <title>Near-Complete Genome Sequence of the Cellulolytic Bacterium Bacteroides (Pseudobacteroides) cellulosolvens ATCC 35603.</title>
        <authorList>
            <person name="Dassa B."/>
            <person name="Utturkar S.M."/>
            <person name="Klingeman D.M."/>
            <person name="Hurt R.A."/>
            <person name="Keller M."/>
            <person name="Xu J."/>
            <person name="Reddy Y.H.K."/>
            <person name="Borovok I."/>
            <person name="Grinberg I.R."/>
            <person name="Lamed R."/>
            <person name="Zhivin O."/>
            <person name="Bayer E.A."/>
            <person name="Brown S.D."/>
        </authorList>
    </citation>
    <scope>NUCLEOTIDE SEQUENCE [LARGE SCALE GENOMIC DNA]</scope>
    <source>
        <strain evidence="3">DSM 2933</strain>
    </source>
</reference>
<protein>
    <submittedName>
        <fullName evidence="2">Methyltransferase type 11</fullName>
    </submittedName>
</protein>
<dbReference type="InterPro" id="IPR052356">
    <property type="entry name" value="Thiol_S-MT"/>
</dbReference>